<name>A0A656HFZ1_THINJ</name>
<feature type="compositionally biased region" description="Basic and acidic residues" evidence="1">
    <location>
        <begin position="43"/>
        <end position="61"/>
    </location>
</feature>
<keyword evidence="2" id="KW-0732">Signal</keyword>
<feature type="region of interest" description="Disordered" evidence="1">
    <location>
        <begin position="27"/>
        <end position="91"/>
    </location>
</feature>
<dbReference type="RefSeq" id="WP_002709219.1">
    <property type="nucleotide sequence ID" value="NZ_JH651384.1"/>
</dbReference>
<dbReference type="AlphaFoldDB" id="A0A656HFZ1"/>
<organism evidence="3 4">
    <name type="scientific">Thiothrix nivea (strain ATCC 35100 / DSM 5205 / JP2)</name>
    <dbReference type="NCBI Taxonomy" id="870187"/>
    <lineage>
        <taxon>Bacteria</taxon>
        <taxon>Pseudomonadati</taxon>
        <taxon>Pseudomonadota</taxon>
        <taxon>Gammaproteobacteria</taxon>
        <taxon>Thiotrichales</taxon>
        <taxon>Thiotrichaceae</taxon>
        <taxon>Thiothrix</taxon>
    </lineage>
</organism>
<dbReference type="Proteomes" id="UP000005317">
    <property type="component" value="Unassembled WGS sequence"/>
</dbReference>
<keyword evidence="4" id="KW-1185">Reference proteome</keyword>
<proteinExistence type="predicted"/>
<accession>A0A656HFZ1</accession>
<evidence type="ECO:0000313" key="3">
    <source>
        <dbReference type="EMBL" id="EIJ35313.1"/>
    </source>
</evidence>
<evidence type="ECO:0000256" key="2">
    <source>
        <dbReference type="SAM" id="SignalP"/>
    </source>
</evidence>
<feature type="signal peptide" evidence="2">
    <location>
        <begin position="1"/>
        <end position="23"/>
    </location>
</feature>
<evidence type="ECO:0008006" key="5">
    <source>
        <dbReference type="Google" id="ProtNLM"/>
    </source>
</evidence>
<feature type="compositionally biased region" description="Basic and acidic residues" evidence="1">
    <location>
        <begin position="73"/>
        <end position="85"/>
    </location>
</feature>
<gene>
    <name evidence="3" type="ORF">Thini_2776</name>
</gene>
<dbReference type="PROSITE" id="PS51257">
    <property type="entry name" value="PROKAR_LIPOPROTEIN"/>
    <property type="match status" value="1"/>
</dbReference>
<protein>
    <recommendedName>
        <fullName evidence="5">Lipoprotein</fullName>
    </recommendedName>
</protein>
<evidence type="ECO:0000313" key="4">
    <source>
        <dbReference type="Proteomes" id="UP000005317"/>
    </source>
</evidence>
<feature type="chain" id="PRO_5024935817" description="Lipoprotein" evidence="2">
    <location>
        <begin position="24"/>
        <end position="91"/>
    </location>
</feature>
<dbReference type="EMBL" id="JH651384">
    <property type="protein sequence ID" value="EIJ35313.1"/>
    <property type="molecule type" value="Genomic_DNA"/>
</dbReference>
<sequence precursor="true">MQKRNLSLALSVGAILVAGSTLSACNHTPVKSDDGASTAAKPADGKCGAKKDGSCGAKKDGSCGANKDGSCGAKKDATCGAKKDGSCGAKQ</sequence>
<reference evidence="4" key="1">
    <citation type="journal article" date="2011" name="Stand. Genomic Sci.">
        <title>Genome sequence of the filamentous, gliding Thiothrix nivea neotype strain (JP2(T)).</title>
        <authorList>
            <person name="Lapidus A."/>
            <person name="Nolan M."/>
            <person name="Lucas S."/>
            <person name="Glavina Del Rio T."/>
            <person name="Tice H."/>
            <person name="Cheng J.F."/>
            <person name="Tapia R."/>
            <person name="Han C."/>
            <person name="Goodwin L."/>
            <person name="Pitluck S."/>
            <person name="Liolios K."/>
            <person name="Pagani I."/>
            <person name="Ivanova N."/>
            <person name="Huntemann M."/>
            <person name="Mavromatis K."/>
            <person name="Mikhailova N."/>
            <person name="Pati A."/>
            <person name="Chen A."/>
            <person name="Palaniappan K."/>
            <person name="Land M."/>
            <person name="Brambilla E.M."/>
            <person name="Rohde M."/>
            <person name="Abt B."/>
            <person name="Verbarg S."/>
            <person name="Goker M."/>
            <person name="Bristow J."/>
            <person name="Eisen J.A."/>
            <person name="Markowitz V."/>
            <person name="Hugenholtz P."/>
            <person name="Kyrpides N.C."/>
            <person name="Klenk H.P."/>
            <person name="Woyke T."/>
        </authorList>
    </citation>
    <scope>NUCLEOTIDE SEQUENCE [LARGE SCALE GENOMIC DNA]</scope>
    <source>
        <strain evidence="4">ATCC 35100 / DSM 5205 / JP2</strain>
    </source>
</reference>
<evidence type="ECO:0000256" key="1">
    <source>
        <dbReference type="SAM" id="MobiDB-lite"/>
    </source>
</evidence>